<evidence type="ECO:0000256" key="2">
    <source>
        <dbReference type="ARBA" id="ARBA00023125"/>
    </source>
</evidence>
<dbReference type="Proteomes" id="UP001520654">
    <property type="component" value="Unassembled WGS sequence"/>
</dbReference>
<dbReference type="Gene3D" id="1.10.357.10">
    <property type="entry name" value="Tetracycline Repressor, domain 2"/>
    <property type="match status" value="1"/>
</dbReference>
<proteinExistence type="predicted"/>
<dbReference type="InterPro" id="IPR001647">
    <property type="entry name" value="HTH_TetR"/>
</dbReference>
<keyword evidence="7" id="KW-1185">Reference proteome</keyword>
<dbReference type="InterPro" id="IPR036271">
    <property type="entry name" value="Tet_transcr_reg_TetR-rel_C_sf"/>
</dbReference>
<dbReference type="SUPFAM" id="SSF46689">
    <property type="entry name" value="Homeodomain-like"/>
    <property type="match status" value="1"/>
</dbReference>
<evidence type="ECO:0000256" key="4">
    <source>
        <dbReference type="PROSITE-ProRule" id="PRU00335"/>
    </source>
</evidence>
<dbReference type="PROSITE" id="PS50977">
    <property type="entry name" value="HTH_TETR_2"/>
    <property type="match status" value="1"/>
</dbReference>
<evidence type="ECO:0000256" key="3">
    <source>
        <dbReference type="ARBA" id="ARBA00023163"/>
    </source>
</evidence>
<dbReference type="Pfam" id="PF00440">
    <property type="entry name" value="TetR_N"/>
    <property type="match status" value="1"/>
</dbReference>
<organism evidence="6 7">
    <name type="scientific">Streptomyces flavotricini</name>
    <dbReference type="NCBI Taxonomy" id="66888"/>
    <lineage>
        <taxon>Bacteria</taxon>
        <taxon>Bacillati</taxon>
        <taxon>Actinomycetota</taxon>
        <taxon>Actinomycetes</taxon>
        <taxon>Kitasatosporales</taxon>
        <taxon>Streptomycetaceae</taxon>
        <taxon>Streptomyces</taxon>
    </lineage>
</organism>
<protein>
    <submittedName>
        <fullName evidence="6">TetR family transcriptional regulator</fullName>
    </submittedName>
</protein>
<keyword evidence="1" id="KW-0805">Transcription regulation</keyword>
<evidence type="ECO:0000259" key="5">
    <source>
        <dbReference type="PROSITE" id="PS50977"/>
    </source>
</evidence>
<dbReference type="InterPro" id="IPR009057">
    <property type="entry name" value="Homeodomain-like_sf"/>
</dbReference>
<dbReference type="InterPro" id="IPR050109">
    <property type="entry name" value="HTH-type_TetR-like_transc_reg"/>
</dbReference>
<reference evidence="6 7" key="1">
    <citation type="submission" date="2021-08" db="EMBL/GenBank/DDBJ databases">
        <title>Genomic Architecture of Streptomyces flavotricini NGL1 and Streptomyces erythrochromogenes HMS4 With Differential Plant Beneficial attributes and laccase production capabilities.</title>
        <authorList>
            <person name="Salwan R."/>
            <person name="Kaur R."/>
            <person name="Sharma V."/>
        </authorList>
    </citation>
    <scope>NUCLEOTIDE SEQUENCE [LARGE SCALE GENOMIC DNA]</scope>
    <source>
        <strain evidence="6 7">NGL1</strain>
    </source>
</reference>
<gene>
    <name evidence="6" type="ORF">K7B10_40100</name>
</gene>
<feature type="domain" description="HTH tetR-type" evidence="5">
    <location>
        <begin position="8"/>
        <end position="68"/>
    </location>
</feature>
<name>A0ABS8EJ12_9ACTN</name>
<evidence type="ECO:0000313" key="7">
    <source>
        <dbReference type="Proteomes" id="UP001520654"/>
    </source>
</evidence>
<keyword evidence="3" id="KW-0804">Transcription</keyword>
<sequence>MARQDRAELTRRALIAAASAEFDKHGYAGTSLSRVSSAAGVSMGALTFHFGAKDELAAVVQAWGAAKTNAALQDIHEQRVPPLQAAIDLTHTLAKLLEEEAGVRAAARLARDGASTSEDWNAVWIPTLRQLLARAAAEGTLGADPKDFEALVSLLVAGVEAAAHTHPSVRETSLRHGLRQQLTLAWQVLAGIYRVARPGEPELLPAGTS</sequence>
<keyword evidence="2 4" id="KW-0238">DNA-binding</keyword>
<dbReference type="EMBL" id="JAINUL010000032">
    <property type="protein sequence ID" value="MCC0100843.1"/>
    <property type="molecule type" value="Genomic_DNA"/>
</dbReference>
<comment type="caution">
    <text evidence="6">The sequence shown here is derived from an EMBL/GenBank/DDBJ whole genome shotgun (WGS) entry which is preliminary data.</text>
</comment>
<dbReference type="PROSITE" id="PS01081">
    <property type="entry name" value="HTH_TETR_1"/>
    <property type="match status" value="1"/>
</dbReference>
<evidence type="ECO:0000256" key="1">
    <source>
        <dbReference type="ARBA" id="ARBA00023015"/>
    </source>
</evidence>
<dbReference type="InterPro" id="IPR023772">
    <property type="entry name" value="DNA-bd_HTH_TetR-type_CS"/>
</dbReference>
<dbReference type="RefSeq" id="WP_229346062.1">
    <property type="nucleotide sequence ID" value="NZ_JAINUL010000032.1"/>
</dbReference>
<dbReference type="PANTHER" id="PTHR30055:SF234">
    <property type="entry name" value="HTH-TYPE TRANSCRIPTIONAL REGULATOR BETI"/>
    <property type="match status" value="1"/>
</dbReference>
<evidence type="ECO:0000313" key="6">
    <source>
        <dbReference type="EMBL" id="MCC0100843.1"/>
    </source>
</evidence>
<dbReference type="SUPFAM" id="SSF48498">
    <property type="entry name" value="Tetracyclin repressor-like, C-terminal domain"/>
    <property type="match status" value="1"/>
</dbReference>
<dbReference type="PANTHER" id="PTHR30055">
    <property type="entry name" value="HTH-TYPE TRANSCRIPTIONAL REGULATOR RUTR"/>
    <property type="match status" value="1"/>
</dbReference>
<accession>A0ABS8EJ12</accession>
<dbReference type="PRINTS" id="PR00455">
    <property type="entry name" value="HTHTETR"/>
</dbReference>
<feature type="DNA-binding region" description="H-T-H motif" evidence="4">
    <location>
        <begin position="31"/>
        <end position="50"/>
    </location>
</feature>